<proteinExistence type="predicted"/>
<sequence>MRGCYYCAKPFETDEKFFIVDWTSPQKNKCLFHKKCLMKMIIREIGYFLIFFSCLLVFILLLLFIKFWLI</sequence>
<evidence type="ECO:0000256" key="1">
    <source>
        <dbReference type="SAM" id="Phobius"/>
    </source>
</evidence>
<keyword evidence="1" id="KW-1133">Transmembrane helix</keyword>
<protein>
    <submittedName>
        <fullName evidence="2">Uncharacterized protein</fullName>
    </submittedName>
</protein>
<keyword evidence="1" id="KW-0812">Transmembrane</keyword>
<reference evidence="2 3" key="1">
    <citation type="submission" date="2017-11" db="EMBL/GenBank/DDBJ databases">
        <title>Complete genome sequence of Spiroplasma clarkii CN-5 (DSM 19994).</title>
        <authorList>
            <person name="Tsai Y.-M."/>
            <person name="Chang A."/>
            <person name="Lo W.-S."/>
            <person name="Kuo C.-H."/>
        </authorList>
    </citation>
    <scope>NUCLEOTIDE SEQUENCE [LARGE SCALE GENOMIC DNA]</scope>
    <source>
        <strain evidence="2 3">CN-5</strain>
    </source>
</reference>
<name>A0A1Y0KZF4_9MOLU</name>
<gene>
    <name evidence="2" type="ORF">SCLAR_v1c02480</name>
</gene>
<keyword evidence="3" id="KW-1185">Reference proteome</keyword>
<dbReference type="EMBL" id="CP024870">
    <property type="protein sequence ID" value="ATX70578.1"/>
    <property type="molecule type" value="Genomic_DNA"/>
</dbReference>
<dbReference type="AlphaFoldDB" id="A0A1Y0KZF4"/>
<feature type="transmembrane region" description="Helical" evidence="1">
    <location>
        <begin position="45"/>
        <end position="69"/>
    </location>
</feature>
<dbReference type="KEGG" id="scla:SCLARK_00412"/>
<dbReference type="Proteomes" id="UP000231179">
    <property type="component" value="Chromosome"/>
</dbReference>
<evidence type="ECO:0000313" key="3">
    <source>
        <dbReference type="Proteomes" id="UP000231179"/>
    </source>
</evidence>
<evidence type="ECO:0000313" key="2">
    <source>
        <dbReference type="EMBL" id="ATX70578.1"/>
    </source>
</evidence>
<organism evidence="2 3">
    <name type="scientific">Spiroplasma clarkii</name>
    <dbReference type="NCBI Taxonomy" id="2139"/>
    <lineage>
        <taxon>Bacteria</taxon>
        <taxon>Bacillati</taxon>
        <taxon>Mycoplasmatota</taxon>
        <taxon>Mollicutes</taxon>
        <taxon>Entomoplasmatales</taxon>
        <taxon>Spiroplasmataceae</taxon>
        <taxon>Spiroplasma</taxon>
    </lineage>
</organism>
<accession>A0A1Y0KZF4</accession>
<keyword evidence="1" id="KW-0472">Membrane</keyword>